<dbReference type="Gene3D" id="3.40.50.1820">
    <property type="entry name" value="alpha/beta hydrolase"/>
    <property type="match status" value="1"/>
</dbReference>
<reference evidence="2 3" key="1">
    <citation type="submission" date="2020-01" db="EMBL/GenBank/DDBJ databases">
        <authorList>
            <person name="Kim M.K."/>
        </authorList>
    </citation>
    <scope>NUCLEOTIDE SEQUENCE [LARGE SCALE GENOMIC DNA]</scope>
    <source>
        <strain evidence="2 3">172606-1</strain>
    </source>
</reference>
<gene>
    <name evidence="2" type="ORF">GXP67_14395</name>
</gene>
<feature type="domain" description="Serine aminopeptidase S33" evidence="1">
    <location>
        <begin position="16"/>
        <end position="144"/>
    </location>
</feature>
<dbReference type="InterPro" id="IPR022742">
    <property type="entry name" value="Hydrolase_4"/>
</dbReference>
<keyword evidence="3" id="KW-1185">Reference proteome</keyword>
<dbReference type="SUPFAM" id="SSF53474">
    <property type="entry name" value="alpha/beta-Hydrolases"/>
    <property type="match status" value="1"/>
</dbReference>
<protein>
    <submittedName>
        <fullName evidence="2">Alpha/beta hydrolase</fullName>
    </submittedName>
</protein>
<dbReference type="Proteomes" id="UP000480178">
    <property type="component" value="Chromosome"/>
</dbReference>
<dbReference type="EMBL" id="CP048222">
    <property type="protein sequence ID" value="QHT67737.1"/>
    <property type="molecule type" value="Genomic_DNA"/>
</dbReference>
<proteinExistence type="predicted"/>
<organism evidence="2 3">
    <name type="scientific">Rhodocytophaga rosea</name>
    <dbReference type="NCBI Taxonomy" id="2704465"/>
    <lineage>
        <taxon>Bacteria</taxon>
        <taxon>Pseudomonadati</taxon>
        <taxon>Bacteroidota</taxon>
        <taxon>Cytophagia</taxon>
        <taxon>Cytophagales</taxon>
        <taxon>Rhodocytophagaceae</taxon>
        <taxon>Rhodocytophaga</taxon>
    </lineage>
</organism>
<dbReference type="Pfam" id="PF12146">
    <property type="entry name" value="Hydrolase_4"/>
    <property type="match status" value="1"/>
</dbReference>
<dbReference type="GO" id="GO:0016787">
    <property type="term" value="F:hydrolase activity"/>
    <property type="evidence" value="ECO:0007669"/>
    <property type="project" value="UniProtKB-KW"/>
</dbReference>
<dbReference type="InterPro" id="IPR029058">
    <property type="entry name" value="AB_hydrolase_fold"/>
</dbReference>
<sequence length="260" mass="29299">MRQSYIHLPATTGITQAVTLVVHGLNNKPSAMMPLADRLRSWGSDVLLVQLTGHTVDSSVTPFTEGDWCLNLQDTFQQATTLIQSGEPKPLYFLGYSLGALLNLYLILSHPGKFQYDKMVLLAPAFALRKPVNKLLQLATDILPAQMKIPSFTPKPYRAGTSLPVKAYTLLNTMAVRVEKSINQSVSMPVLVMIHPKDEMVSVKKMNGYINEYLPSWQLYTLPKTSDQQLPYAHLILDERSVGKENWDRMLQQIRVFLQL</sequence>
<keyword evidence="2" id="KW-0378">Hydrolase</keyword>
<name>A0A6C0GIH2_9BACT</name>
<evidence type="ECO:0000313" key="3">
    <source>
        <dbReference type="Proteomes" id="UP000480178"/>
    </source>
</evidence>
<evidence type="ECO:0000313" key="2">
    <source>
        <dbReference type="EMBL" id="QHT67737.1"/>
    </source>
</evidence>
<dbReference type="AlphaFoldDB" id="A0A6C0GIH2"/>
<dbReference type="RefSeq" id="WP_162443760.1">
    <property type="nucleotide sequence ID" value="NZ_CP048222.1"/>
</dbReference>
<accession>A0A6C0GIH2</accession>
<dbReference type="KEGG" id="rhoz:GXP67_14395"/>
<evidence type="ECO:0000259" key="1">
    <source>
        <dbReference type="Pfam" id="PF12146"/>
    </source>
</evidence>